<evidence type="ECO:0000256" key="1">
    <source>
        <dbReference type="SAM" id="Coils"/>
    </source>
</evidence>
<sequence length="139" mass="15797">MHRKVFVVALLMLATFSLSMLYTAYNEDFDARIAEYVERIAELEAKHVDASSVVDKLNEAVKAFEQGDHARAGLILSEVDTMIADLEEGSQQAYLLHTASKAASVAVLALIPLLVYTLLPRAYIYLWFKTRRKWVVREY</sequence>
<dbReference type="Proteomes" id="UP000593766">
    <property type="component" value="Chromosome"/>
</dbReference>
<dbReference type="KEGG" id="tcs:IMZ38_02975"/>
<evidence type="ECO:0000313" key="4">
    <source>
        <dbReference type="Proteomes" id="UP000593766"/>
    </source>
</evidence>
<keyword evidence="2" id="KW-0472">Membrane</keyword>
<dbReference type="AlphaFoldDB" id="A0A7M1URS7"/>
<feature type="transmembrane region" description="Helical" evidence="2">
    <location>
        <begin position="105"/>
        <end position="128"/>
    </location>
</feature>
<dbReference type="OrthoDB" id="383052at2157"/>
<proteinExistence type="predicted"/>
<dbReference type="GeneID" id="59454347"/>
<feature type="coiled-coil region" evidence="1">
    <location>
        <begin position="26"/>
        <end position="60"/>
    </location>
</feature>
<reference evidence="3 4" key="1">
    <citation type="submission" date="2020-10" db="EMBL/GenBank/DDBJ databases">
        <title>Complete genome sequence of Thermosphaera aggregans strain 3507.</title>
        <authorList>
            <person name="Zayulina K.S."/>
            <person name="Elcheninov A.G."/>
            <person name="Toshchakov S.V."/>
            <person name="Kublanov I.V."/>
            <person name="Kochetkova T.V."/>
        </authorList>
    </citation>
    <scope>NUCLEOTIDE SEQUENCE [LARGE SCALE GENOMIC DNA]</scope>
    <source>
        <strain evidence="3 4">3507</strain>
    </source>
</reference>
<dbReference type="EMBL" id="CP063144">
    <property type="protein sequence ID" value="QOR94891.1"/>
    <property type="molecule type" value="Genomic_DNA"/>
</dbReference>
<keyword evidence="2" id="KW-0812">Transmembrane</keyword>
<protein>
    <submittedName>
        <fullName evidence="3">Uncharacterized protein</fullName>
    </submittedName>
</protein>
<gene>
    <name evidence="3" type="ORF">IMZ38_02975</name>
</gene>
<keyword evidence="4" id="KW-1185">Reference proteome</keyword>
<name>A0A7M1URS7_9CREN</name>
<dbReference type="RefSeq" id="WP_193436687.1">
    <property type="nucleotide sequence ID" value="NZ_CP063144.1"/>
</dbReference>
<evidence type="ECO:0000256" key="2">
    <source>
        <dbReference type="SAM" id="Phobius"/>
    </source>
</evidence>
<evidence type="ECO:0000313" key="3">
    <source>
        <dbReference type="EMBL" id="QOR94891.1"/>
    </source>
</evidence>
<keyword evidence="2" id="KW-1133">Transmembrane helix</keyword>
<accession>A0A7M1URS7</accession>
<keyword evidence="1" id="KW-0175">Coiled coil</keyword>
<organism evidence="3 4">
    <name type="scientific">Thermosphaera chiliense</name>
    <dbReference type="NCBI Taxonomy" id="3402707"/>
    <lineage>
        <taxon>Archaea</taxon>
        <taxon>Thermoproteota</taxon>
        <taxon>Thermoprotei</taxon>
        <taxon>Desulfurococcales</taxon>
        <taxon>Desulfurococcaceae</taxon>
        <taxon>Thermosphaera</taxon>
    </lineage>
</organism>